<dbReference type="Gene3D" id="2.60.120.560">
    <property type="entry name" value="Exo-inulinase, domain 1"/>
    <property type="match status" value="1"/>
</dbReference>
<dbReference type="SUPFAM" id="SSF51011">
    <property type="entry name" value="Glycosyl hydrolase domain"/>
    <property type="match status" value="1"/>
</dbReference>
<comment type="catalytic activity">
    <reaction evidence="1">
        <text>Hydrolysis of terminal non-reducing alpha-L-arabinofuranoside residues in alpha-L-arabinosides.</text>
        <dbReference type="EC" id="3.2.1.55"/>
    </reaction>
</comment>
<dbReference type="InterPro" id="IPR013320">
    <property type="entry name" value="ConA-like_dom_sf"/>
</dbReference>
<dbReference type="GO" id="GO:0046556">
    <property type="term" value="F:alpha-L-arabinofuranosidase activity"/>
    <property type="evidence" value="ECO:0007669"/>
    <property type="project" value="UniProtKB-EC"/>
</dbReference>
<dbReference type="RefSeq" id="WP_177214787.1">
    <property type="nucleotide sequence ID" value="NZ_FOYZ01000019.1"/>
</dbReference>
<keyword evidence="6" id="KW-0325">Glycoprotein</keyword>
<gene>
    <name evidence="8" type="ORF">SAMN05661086_03465</name>
</gene>
<dbReference type="Gene3D" id="2.60.120.260">
    <property type="entry name" value="Galactose-binding domain-like"/>
    <property type="match status" value="1"/>
</dbReference>
<dbReference type="GO" id="GO:0046373">
    <property type="term" value="P:L-arabinose metabolic process"/>
    <property type="evidence" value="ECO:0007669"/>
    <property type="project" value="InterPro"/>
</dbReference>
<evidence type="ECO:0000256" key="3">
    <source>
        <dbReference type="ARBA" id="ARBA00012670"/>
    </source>
</evidence>
<dbReference type="InterPro" id="IPR051563">
    <property type="entry name" value="Glycosyl_Hydrolase_51"/>
</dbReference>
<name>A0A1I6LP46_9FIRM</name>
<dbReference type="InterPro" id="IPR010720">
    <property type="entry name" value="Alpha-L-AF_C"/>
</dbReference>
<comment type="similarity">
    <text evidence="2">Belongs to the glycosyl hydrolase 51 family.</text>
</comment>
<evidence type="ECO:0000313" key="9">
    <source>
        <dbReference type="Proteomes" id="UP000199659"/>
    </source>
</evidence>
<feature type="domain" description="Alpha-L-arabinofuranosidase C-terminal" evidence="7">
    <location>
        <begin position="489"/>
        <end position="849"/>
    </location>
</feature>
<evidence type="ECO:0000256" key="5">
    <source>
        <dbReference type="ARBA" id="ARBA00022801"/>
    </source>
</evidence>
<keyword evidence="9" id="KW-1185">Reference proteome</keyword>
<reference evidence="8 9" key="1">
    <citation type="submission" date="2016-10" db="EMBL/GenBank/DDBJ databases">
        <authorList>
            <person name="de Groot N.N."/>
        </authorList>
    </citation>
    <scope>NUCLEOTIDE SEQUENCE [LARGE SCALE GENOMIC DNA]</scope>
    <source>
        <strain evidence="8 9">743A</strain>
    </source>
</reference>
<dbReference type="Proteomes" id="UP000199659">
    <property type="component" value="Unassembled WGS sequence"/>
</dbReference>
<evidence type="ECO:0000256" key="4">
    <source>
        <dbReference type="ARBA" id="ARBA00022729"/>
    </source>
</evidence>
<dbReference type="SUPFAM" id="SSF49899">
    <property type="entry name" value="Concanavalin A-like lectins/glucanases"/>
    <property type="match status" value="1"/>
</dbReference>
<dbReference type="InterPro" id="IPR055235">
    <property type="entry name" value="ASD1_cat"/>
</dbReference>
<evidence type="ECO:0000313" key="8">
    <source>
        <dbReference type="EMBL" id="SFS05277.1"/>
    </source>
</evidence>
<dbReference type="EMBL" id="FOYZ01000019">
    <property type="protein sequence ID" value="SFS05277.1"/>
    <property type="molecule type" value="Genomic_DNA"/>
</dbReference>
<evidence type="ECO:0000259" key="7">
    <source>
        <dbReference type="SMART" id="SM00813"/>
    </source>
</evidence>
<dbReference type="STRING" id="37658.SAMN05661086_03465"/>
<evidence type="ECO:0000256" key="2">
    <source>
        <dbReference type="ARBA" id="ARBA00007186"/>
    </source>
</evidence>
<proteinExistence type="inferred from homology"/>
<dbReference type="InterPro" id="IPR017853">
    <property type="entry name" value="GH"/>
</dbReference>
<dbReference type="Pfam" id="PF22848">
    <property type="entry name" value="ASD1_dom"/>
    <property type="match status" value="1"/>
</dbReference>
<dbReference type="Gene3D" id="3.20.20.80">
    <property type="entry name" value="Glycosidases"/>
    <property type="match status" value="1"/>
</dbReference>
<dbReference type="SMART" id="SM00813">
    <property type="entry name" value="Alpha-L-AF_C"/>
    <property type="match status" value="1"/>
</dbReference>
<dbReference type="PANTHER" id="PTHR31776">
    <property type="entry name" value="ALPHA-L-ARABINOFURANOSIDASE 1"/>
    <property type="match status" value="1"/>
</dbReference>
<dbReference type="EC" id="3.2.1.55" evidence="3"/>
<evidence type="ECO:0000256" key="1">
    <source>
        <dbReference type="ARBA" id="ARBA00001462"/>
    </source>
</evidence>
<accession>A0A1I6LP46</accession>
<organism evidence="8 9">
    <name type="scientific">Anaeromicropila populeti</name>
    <dbReference type="NCBI Taxonomy" id="37658"/>
    <lineage>
        <taxon>Bacteria</taxon>
        <taxon>Bacillati</taxon>
        <taxon>Bacillota</taxon>
        <taxon>Clostridia</taxon>
        <taxon>Lachnospirales</taxon>
        <taxon>Lachnospiraceae</taxon>
        <taxon>Anaeromicropila</taxon>
    </lineage>
</organism>
<dbReference type="Pfam" id="PF06964">
    <property type="entry name" value="Alpha-L-AF_C"/>
    <property type="match status" value="1"/>
</dbReference>
<keyword evidence="4" id="KW-0732">Signal</keyword>
<dbReference type="PROSITE" id="PS51257">
    <property type="entry name" value="PROKAR_LIPOPROTEIN"/>
    <property type="match status" value="1"/>
</dbReference>
<sequence length="860" mass="97577">MKNAGKVLFFLILVLVSVLSGCNNEKNKNQNSEMEDKSVNQYQIEINGLGRGIDVSDTLYGLFFEDINFAADGGLYAEMVKNRSFEFQEQYAENGALHGYEAVGDVELEIMNEGGLNKNNSQYIKINNNTDSKGGITNKGFLEGMFFQKNAKYDFSVYIKRKDYFGLLTIELLDEANQVVADGKIDLSQKTESADWEKYTLSITAKQDTEKGRLSLLLNSSGTIDIDMVSLFPQNTYKNRKNGLRADLVAMLEELNPSFIRFPGGCIVEGNPLSTAYKWKDTIGDISERKQNLNLWIGTKENPYYQTYGLGFYEYFQLCEDLGAKPVPVVNCGMSCQARANGQTGTLTTDEELEEYIQDALDLIEFCRGDGTTEWGAKRIEMGHEQPFDMEYLGIGNEQWGEEYFKRYTQFVKAIREKYPDIQLITTSGPASDGDLYEYAWNCINSHNNDEMKFANLVDEHYYNEPEWFLQHVFRYDTYERENTDVFLGEYAAKSNTLKAAVAEAAYMTGLERNSDVVKLAAYAPLFGNTLSSQWKPDMIWFNQSSVFGSANYYVQKMFMNNVGDYIVPSVLAGENMGGISGYIGLGTWKTSAAYDDIKVVNNDTGQVLYETDFLKKDSQWKTSSQGNWGIVEEDGESFFVQKNDAYPTNEDIMGSAVYIGTPEWKNYTFTVRAKKISGSEGFLIPFAVKDLNNFYHWNIGGWNNTRSVVEQALGGTKTTVSEIKNITIRTGEWYEIKVVVKEERIECYLNDELYHSIEVKKVLPVYETVSMDEETNDIIIKLVNSSETESNINLKINQVELTGKATVELLTGSSAKDENTWKHPELVKTELFEIDVNNEFIYKAPAYSVSVIRMRIRQS</sequence>
<dbReference type="PANTHER" id="PTHR31776:SF0">
    <property type="entry name" value="ALPHA-L-ARABINOFURANOSIDASE 1"/>
    <property type="match status" value="1"/>
</dbReference>
<protein>
    <recommendedName>
        <fullName evidence="3">non-reducing end alpha-L-arabinofuranosidase</fullName>
        <ecNumber evidence="3">3.2.1.55</ecNumber>
    </recommendedName>
</protein>
<dbReference type="AlphaFoldDB" id="A0A1I6LP46"/>
<evidence type="ECO:0000256" key="6">
    <source>
        <dbReference type="ARBA" id="ARBA00023180"/>
    </source>
</evidence>
<keyword evidence="5" id="KW-0378">Hydrolase</keyword>
<dbReference type="SUPFAM" id="SSF51445">
    <property type="entry name" value="(Trans)glycosidases"/>
    <property type="match status" value="1"/>
</dbReference>